<accession>A0A6M3JXT9</accession>
<protein>
    <submittedName>
        <fullName evidence="1">Uncharacterized protein</fullName>
    </submittedName>
</protein>
<dbReference type="EMBL" id="MT142029">
    <property type="protein sequence ID" value="QJA73467.1"/>
    <property type="molecule type" value="Genomic_DNA"/>
</dbReference>
<name>A0A6M3JXT9_9ZZZZ</name>
<evidence type="ECO:0000313" key="1">
    <source>
        <dbReference type="EMBL" id="QJA73467.1"/>
    </source>
</evidence>
<proteinExistence type="predicted"/>
<dbReference type="AlphaFoldDB" id="A0A6M3JXT9"/>
<organism evidence="1">
    <name type="scientific">viral metagenome</name>
    <dbReference type="NCBI Taxonomy" id="1070528"/>
    <lineage>
        <taxon>unclassified sequences</taxon>
        <taxon>metagenomes</taxon>
        <taxon>organismal metagenomes</taxon>
    </lineage>
</organism>
<gene>
    <name evidence="1" type="ORF">MM415A02339_0009</name>
</gene>
<reference evidence="1" key="1">
    <citation type="submission" date="2020-03" db="EMBL/GenBank/DDBJ databases">
        <title>The deep terrestrial virosphere.</title>
        <authorList>
            <person name="Holmfeldt K."/>
            <person name="Nilsson E."/>
            <person name="Simone D."/>
            <person name="Lopez-Fernandez M."/>
            <person name="Wu X."/>
            <person name="de Brujin I."/>
            <person name="Lundin D."/>
            <person name="Andersson A."/>
            <person name="Bertilsson S."/>
            <person name="Dopson M."/>
        </authorList>
    </citation>
    <scope>NUCLEOTIDE SEQUENCE</scope>
    <source>
        <strain evidence="1">MM415A02339</strain>
    </source>
</reference>
<sequence>MDDFEFSPVDLDDLAFDIGAILGDKETATEQKFVGGRNTVVESRSFKLNNKYFYRRAFSEIKLLDLLGIDRFKNGESYHIISGGDIDSLSFLKHIIRQQRLEYLLISTWCMAMDDVILLGGWVEEGKINRLDAYCGEIFPNQYAGVFHELKKVVAQRQGRVAIFRNHSKIFAGVGDDFAFAIESSANVNTNPRAENTTITIGDEIFHFYKDYFDGIVSFDNSFPDWKKWGVDL</sequence>